<evidence type="ECO:0000259" key="2">
    <source>
        <dbReference type="Pfam" id="PF00561"/>
    </source>
</evidence>
<dbReference type="Proteomes" id="UP000815846">
    <property type="component" value="Unassembled WGS sequence"/>
</dbReference>
<evidence type="ECO:0000256" key="1">
    <source>
        <dbReference type="ARBA" id="ARBA00022801"/>
    </source>
</evidence>
<accession>A0ABY3MXA5</accession>
<proteinExistence type="predicted"/>
<dbReference type="InterPro" id="IPR029058">
    <property type="entry name" value="AB_hydrolase_fold"/>
</dbReference>
<name>A0ABY3MXA5_9GAMM</name>
<gene>
    <name evidence="3" type="ORF">CWS31_009965</name>
</gene>
<reference evidence="3 4" key="1">
    <citation type="submission" date="2019-08" db="EMBL/GenBank/DDBJ databases">
        <title>Microbe sample from Colwellia echini.</title>
        <authorList>
            <person name="Christiansen L."/>
            <person name="Pathiraja D."/>
            <person name="Schultz-Johansen M."/>
            <person name="Choi I.-G."/>
            <person name="Stougaard P."/>
        </authorList>
    </citation>
    <scope>NUCLEOTIDE SEQUENCE [LARGE SCALE GENOMIC DNA]</scope>
    <source>
        <strain evidence="3 4">A3</strain>
    </source>
</reference>
<dbReference type="PRINTS" id="PR00412">
    <property type="entry name" value="EPOXHYDRLASE"/>
</dbReference>
<dbReference type="SUPFAM" id="SSF53474">
    <property type="entry name" value="alpha/beta-Hydrolases"/>
    <property type="match status" value="1"/>
</dbReference>
<dbReference type="InterPro" id="IPR000639">
    <property type="entry name" value="Epox_hydrolase-like"/>
</dbReference>
<dbReference type="EMBL" id="PJAI02000009">
    <property type="protein sequence ID" value="TYK65677.1"/>
    <property type="molecule type" value="Genomic_DNA"/>
</dbReference>
<protein>
    <submittedName>
        <fullName evidence="3">Alpha/beta fold hydrolase</fullName>
    </submittedName>
</protein>
<dbReference type="RefSeq" id="WP_101344046.1">
    <property type="nucleotide sequence ID" value="NZ_PJAI02000009.1"/>
</dbReference>
<evidence type="ECO:0000313" key="4">
    <source>
        <dbReference type="Proteomes" id="UP000815846"/>
    </source>
</evidence>
<comment type="caution">
    <text evidence="3">The sequence shown here is derived from an EMBL/GenBank/DDBJ whole genome shotgun (WGS) entry which is preliminary data.</text>
</comment>
<feature type="domain" description="AB hydrolase-1" evidence="2">
    <location>
        <begin position="19"/>
        <end position="248"/>
    </location>
</feature>
<dbReference type="GO" id="GO:0016787">
    <property type="term" value="F:hydrolase activity"/>
    <property type="evidence" value="ECO:0007669"/>
    <property type="project" value="UniProtKB-KW"/>
</dbReference>
<dbReference type="Gene3D" id="3.40.50.1820">
    <property type="entry name" value="alpha/beta hydrolase"/>
    <property type="match status" value="1"/>
</dbReference>
<dbReference type="PRINTS" id="PR00111">
    <property type="entry name" value="ABHYDROLASE"/>
</dbReference>
<keyword evidence="4" id="KW-1185">Reference proteome</keyword>
<evidence type="ECO:0000313" key="3">
    <source>
        <dbReference type="EMBL" id="TYK65677.1"/>
    </source>
</evidence>
<keyword evidence="1 3" id="KW-0378">Hydrolase</keyword>
<dbReference type="InterPro" id="IPR000073">
    <property type="entry name" value="AB_hydrolase_1"/>
</dbReference>
<dbReference type="PANTHER" id="PTHR46118:SF4">
    <property type="entry name" value="PROTEIN ABHD11"/>
    <property type="match status" value="1"/>
</dbReference>
<sequence length="263" mass="29012">MTAQSQFLNFKQIGNGENIVLIHGLFGTLENLNMVAKPLAEHYRVTSVDVRNHGDSFHAKSMEYSELAQDIVNLLDHLNIQRCILLGHSMGGKIAIQVALEHPERVTKLIVADIAPVNYPAHHLKIIEGLQAIDLSKVTKRKDADTQLAPFVESVGVRQFLLRNLALNDQGQFAFKCSLTDISACYPQIMKGNELTNSTSAYQGSTLFIKGGTSDYILPEHRTTIAALLPNSKAKVIQGAGHWLHAEKTIAFNKIVSDFINNS</sequence>
<dbReference type="Pfam" id="PF00561">
    <property type="entry name" value="Abhydrolase_1"/>
    <property type="match status" value="1"/>
</dbReference>
<organism evidence="3 4">
    <name type="scientific">Colwellia echini</name>
    <dbReference type="NCBI Taxonomy" id="1982103"/>
    <lineage>
        <taxon>Bacteria</taxon>
        <taxon>Pseudomonadati</taxon>
        <taxon>Pseudomonadota</taxon>
        <taxon>Gammaproteobacteria</taxon>
        <taxon>Alteromonadales</taxon>
        <taxon>Colwelliaceae</taxon>
        <taxon>Colwellia</taxon>
    </lineage>
</organism>
<dbReference type="PANTHER" id="PTHR46118">
    <property type="entry name" value="PROTEIN ABHD11"/>
    <property type="match status" value="1"/>
</dbReference>